<feature type="region of interest" description="Disordered" evidence="1">
    <location>
        <begin position="39"/>
        <end position="95"/>
    </location>
</feature>
<dbReference type="EMBL" id="JACHJL010000001">
    <property type="protein sequence ID" value="MBB5933326.1"/>
    <property type="molecule type" value="Genomic_DNA"/>
</dbReference>
<dbReference type="AlphaFoldDB" id="A0A7W9Q471"/>
<reference evidence="2 3" key="1">
    <citation type="submission" date="2020-08" db="EMBL/GenBank/DDBJ databases">
        <title>Genomic Encyclopedia of Type Strains, Phase III (KMG-III): the genomes of soil and plant-associated and newly described type strains.</title>
        <authorList>
            <person name="Whitman W."/>
        </authorList>
    </citation>
    <scope>NUCLEOTIDE SEQUENCE [LARGE SCALE GENOMIC DNA]</scope>
    <source>
        <strain evidence="2 3">CECT 8305</strain>
    </source>
</reference>
<proteinExistence type="predicted"/>
<comment type="caution">
    <text evidence="2">The sequence shown here is derived from an EMBL/GenBank/DDBJ whole genome shotgun (WGS) entry which is preliminary data.</text>
</comment>
<sequence length="95" mass="10119">MFTSTPYAARQWRTTTEPTASVVKENCASDFTPGLAHTDGMEWCPGPGSAPRGRRLVEGRRGAPSGVVISRANEDEPSSNSPSRSPAGRPLTCFP</sequence>
<protein>
    <submittedName>
        <fullName evidence="2">Uncharacterized protein</fullName>
    </submittedName>
</protein>
<keyword evidence="3" id="KW-1185">Reference proteome</keyword>
<evidence type="ECO:0000256" key="1">
    <source>
        <dbReference type="SAM" id="MobiDB-lite"/>
    </source>
</evidence>
<gene>
    <name evidence="2" type="ORF">FHS42_000344</name>
</gene>
<name>A0A7W9Q471_9ACTN</name>
<dbReference type="Proteomes" id="UP000588098">
    <property type="component" value="Unassembled WGS sequence"/>
</dbReference>
<evidence type="ECO:0000313" key="3">
    <source>
        <dbReference type="Proteomes" id="UP000588098"/>
    </source>
</evidence>
<accession>A0A7W9Q471</accession>
<evidence type="ECO:0000313" key="2">
    <source>
        <dbReference type="EMBL" id="MBB5933326.1"/>
    </source>
</evidence>
<organism evidence="2 3">
    <name type="scientific">Streptomyces zagrosensis</name>
    <dbReference type="NCBI Taxonomy" id="1042984"/>
    <lineage>
        <taxon>Bacteria</taxon>
        <taxon>Bacillati</taxon>
        <taxon>Actinomycetota</taxon>
        <taxon>Actinomycetes</taxon>
        <taxon>Kitasatosporales</taxon>
        <taxon>Streptomycetaceae</taxon>
        <taxon>Streptomyces</taxon>
    </lineage>
</organism>